<comment type="caution">
    <text evidence="7">The sequence shown here is derived from an EMBL/GenBank/DDBJ whole genome shotgun (WGS) entry which is preliminary data.</text>
</comment>
<feature type="signal peptide" evidence="5">
    <location>
        <begin position="1"/>
        <end position="19"/>
    </location>
</feature>
<dbReference type="PANTHER" id="PTHR47235:SF1">
    <property type="entry name" value="BLR6548 PROTEIN"/>
    <property type="match status" value="1"/>
</dbReference>
<comment type="similarity">
    <text evidence="1">Belongs to the leucine-binding protein family.</text>
</comment>
<proteinExistence type="inferred from homology"/>
<dbReference type="Pfam" id="PF13458">
    <property type="entry name" value="Peripla_BP_6"/>
    <property type="match status" value="1"/>
</dbReference>
<evidence type="ECO:0000313" key="7">
    <source>
        <dbReference type="EMBL" id="MDR7333647.1"/>
    </source>
</evidence>
<dbReference type="Proteomes" id="UP001180825">
    <property type="component" value="Unassembled WGS sequence"/>
</dbReference>
<dbReference type="SUPFAM" id="SSF53822">
    <property type="entry name" value="Periplasmic binding protein-like I"/>
    <property type="match status" value="1"/>
</dbReference>
<evidence type="ECO:0000256" key="4">
    <source>
        <dbReference type="ARBA" id="ARBA00022970"/>
    </source>
</evidence>
<dbReference type="EMBL" id="JAVDXV010000005">
    <property type="protein sequence ID" value="MDR7333647.1"/>
    <property type="molecule type" value="Genomic_DNA"/>
</dbReference>
<dbReference type="Gene3D" id="3.40.50.2300">
    <property type="match status" value="2"/>
</dbReference>
<evidence type="ECO:0000256" key="3">
    <source>
        <dbReference type="ARBA" id="ARBA00022729"/>
    </source>
</evidence>
<evidence type="ECO:0000256" key="5">
    <source>
        <dbReference type="SAM" id="SignalP"/>
    </source>
</evidence>
<evidence type="ECO:0000313" key="8">
    <source>
        <dbReference type="Proteomes" id="UP001180825"/>
    </source>
</evidence>
<organism evidence="7 8">
    <name type="scientific">Roseateles asaccharophilus</name>
    <dbReference type="NCBI Taxonomy" id="582607"/>
    <lineage>
        <taxon>Bacteria</taxon>
        <taxon>Pseudomonadati</taxon>
        <taxon>Pseudomonadota</taxon>
        <taxon>Betaproteobacteria</taxon>
        <taxon>Burkholderiales</taxon>
        <taxon>Sphaerotilaceae</taxon>
        <taxon>Roseateles</taxon>
    </lineage>
</organism>
<dbReference type="InterPro" id="IPR000709">
    <property type="entry name" value="Leu_Ile_Val-bd"/>
</dbReference>
<name>A0ABU2A8Z2_9BURK</name>
<keyword evidence="2" id="KW-0813">Transport</keyword>
<dbReference type="RefSeq" id="WP_310329549.1">
    <property type="nucleotide sequence ID" value="NZ_JAVDXV010000005.1"/>
</dbReference>
<reference evidence="7 8" key="1">
    <citation type="submission" date="2023-07" db="EMBL/GenBank/DDBJ databases">
        <title>Sorghum-associated microbial communities from plants grown in Nebraska, USA.</title>
        <authorList>
            <person name="Schachtman D."/>
        </authorList>
    </citation>
    <scope>NUCLEOTIDE SEQUENCE [LARGE SCALE GENOMIC DNA]</scope>
    <source>
        <strain evidence="7 8">BE316</strain>
    </source>
</reference>
<protein>
    <submittedName>
        <fullName evidence="7">ABC-type branched-subunit amino acid transport system substrate-binding protein</fullName>
    </submittedName>
</protein>
<sequence length="366" mass="38805">MPRIALALLLLFATLLARAQAPILLGTSAPFSGAFAEYGQEYRKGADACLARINAAGGVRGRPVRIDYLDDAYDPTRTQANARELHRRGAVAFVNLVGTGSLLALAPVLDELKTPVFGVSSGAAQLREDKPGQRWIFHTKASYADEFQGFARLLPTIGMTRLALVYQDNAFGRAGLASAMAAMPSQPEPIVLGQGTDALARAVQQARAAEPHAVLLIAAGAQAPEFIQAYRASAGTSARVAVLSVVGGRLLTDKLGEQVAGIMTSLVYPNPWSPGRRASREYQTAMQPTGQPLSLLGLEGCLNLRFAVEALKLASPDANGAALRQAAERGIHLDLGDFQLRLNPGSRSASRYTSLGIYRASGRISE</sequence>
<dbReference type="CDD" id="cd06326">
    <property type="entry name" value="PBP1_ABC_ligand_binding-like"/>
    <property type="match status" value="1"/>
</dbReference>
<feature type="domain" description="Leucine-binding protein" evidence="6">
    <location>
        <begin position="23"/>
        <end position="329"/>
    </location>
</feature>
<dbReference type="PRINTS" id="PR00337">
    <property type="entry name" value="LEUILEVALBP"/>
</dbReference>
<gene>
    <name evidence="7" type="ORF">J2X21_002789</name>
</gene>
<dbReference type="InterPro" id="IPR028081">
    <property type="entry name" value="Leu-bd"/>
</dbReference>
<feature type="chain" id="PRO_5046274349" evidence="5">
    <location>
        <begin position="20"/>
        <end position="366"/>
    </location>
</feature>
<evidence type="ECO:0000256" key="2">
    <source>
        <dbReference type="ARBA" id="ARBA00022448"/>
    </source>
</evidence>
<keyword evidence="3 5" id="KW-0732">Signal</keyword>
<evidence type="ECO:0000256" key="1">
    <source>
        <dbReference type="ARBA" id="ARBA00010062"/>
    </source>
</evidence>
<keyword evidence="4" id="KW-0029">Amino-acid transport</keyword>
<evidence type="ECO:0000259" key="6">
    <source>
        <dbReference type="Pfam" id="PF13458"/>
    </source>
</evidence>
<dbReference type="PANTHER" id="PTHR47235">
    <property type="entry name" value="BLR6548 PROTEIN"/>
    <property type="match status" value="1"/>
</dbReference>
<keyword evidence="8" id="KW-1185">Reference proteome</keyword>
<dbReference type="InterPro" id="IPR028082">
    <property type="entry name" value="Peripla_BP_I"/>
</dbReference>
<accession>A0ABU2A8Z2</accession>